<feature type="transmembrane region" description="Helical" evidence="8">
    <location>
        <begin position="73"/>
        <end position="99"/>
    </location>
</feature>
<evidence type="ECO:0000256" key="1">
    <source>
        <dbReference type="ARBA" id="ARBA00004651"/>
    </source>
</evidence>
<dbReference type="EMBL" id="CP034438">
    <property type="protein sequence ID" value="AZN30692.1"/>
    <property type="molecule type" value="Genomic_DNA"/>
</dbReference>
<evidence type="ECO:0000256" key="5">
    <source>
        <dbReference type="ARBA" id="ARBA00022989"/>
    </source>
</evidence>
<evidence type="ECO:0000313" key="11">
    <source>
        <dbReference type="Proteomes" id="UP000270021"/>
    </source>
</evidence>
<evidence type="ECO:0000313" key="10">
    <source>
        <dbReference type="EMBL" id="AZN30692.1"/>
    </source>
</evidence>
<feature type="transmembrane region" description="Helical" evidence="8">
    <location>
        <begin position="459"/>
        <end position="481"/>
    </location>
</feature>
<dbReference type="PANTHER" id="PTHR42703">
    <property type="entry name" value="NADH DEHYDROGENASE"/>
    <property type="match status" value="1"/>
</dbReference>
<dbReference type="GO" id="GO:0008137">
    <property type="term" value="F:NADH dehydrogenase (ubiquinone) activity"/>
    <property type="evidence" value="ECO:0007669"/>
    <property type="project" value="InterPro"/>
</dbReference>
<protein>
    <submittedName>
        <fullName evidence="10">Monovalent cation/H+ antiporter subunit D family protein</fullName>
    </submittedName>
</protein>
<feature type="transmembrane region" description="Helical" evidence="8">
    <location>
        <begin position="6"/>
        <end position="24"/>
    </location>
</feature>
<dbReference type="GO" id="GO:0005886">
    <property type="term" value="C:plasma membrane"/>
    <property type="evidence" value="ECO:0007669"/>
    <property type="project" value="UniProtKB-SubCell"/>
</dbReference>
<evidence type="ECO:0000256" key="6">
    <source>
        <dbReference type="ARBA" id="ARBA00023136"/>
    </source>
</evidence>
<dbReference type="OrthoDB" id="9768329at2"/>
<keyword evidence="4 7" id="KW-0812">Transmembrane</keyword>
<evidence type="ECO:0000256" key="8">
    <source>
        <dbReference type="SAM" id="Phobius"/>
    </source>
</evidence>
<dbReference type="RefSeq" id="WP_126041666.1">
    <property type="nucleotide sequence ID" value="NZ_CP034438.1"/>
</dbReference>
<dbReference type="InterPro" id="IPR003918">
    <property type="entry name" value="NADH_UbQ_OxRdtase"/>
</dbReference>
<dbReference type="Proteomes" id="UP000270021">
    <property type="component" value="Chromosome"/>
</dbReference>
<feature type="transmembrane region" description="Helical" evidence="8">
    <location>
        <begin position="106"/>
        <end position="125"/>
    </location>
</feature>
<feature type="transmembrane region" description="Helical" evidence="8">
    <location>
        <begin position="131"/>
        <end position="149"/>
    </location>
</feature>
<comment type="subcellular location">
    <subcellularLocation>
        <location evidence="1">Cell membrane</location>
        <topology evidence="1">Multi-pass membrane protein</topology>
    </subcellularLocation>
    <subcellularLocation>
        <location evidence="7">Membrane</location>
        <topology evidence="7">Multi-pass membrane protein</topology>
    </subcellularLocation>
</comment>
<evidence type="ECO:0000256" key="7">
    <source>
        <dbReference type="RuleBase" id="RU000320"/>
    </source>
</evidence>
<keyword evidence="5 8" id="KW-1133">Transmembrane helix</keyword>
<evidence type="ECO:0000259" key="9">
    <source>
        <dbReference type="Pfam" id="PF00361"/>
    </source>
</evidence>
<feature type="transmembrane region" description="Helical" evidence="8">
    <location>
        <begin position="31"/>
        <end position="53"/>
    </location>
</feature>
<dbReference type="PANTHER" id="PTHR42703:SF1">
    <property type="entry name" value="NA(+)_H(+) ANTIPORTER SUBUNIT D1"/>
    <property type="match status" value="1"/>
</dbReference>
<evidence type="ECO:0000256" key="4">
    <source>
        <dbReference type="ARBA" id="ARBA00022692"/>
    </source>
</evidence>
<accession>A0A3S8ZB54</accession>
<evidence type="ECO:0000256" key="3">
    <source>
        <dbReference type="ARBA" id="ARBA00022475"/>
    </source>
</evidence>
<feature type="transmembrane region" description="Helical" evidence="8">
    <location>
        <begin position="298"/>
        <end position="320"/>
    </location>
</feature>
<feature type="transmembrane region" description="Helical" evidence="8">
    <location>
        <begin position="402"/>
        <end position="422"/>
    </location>
</feature>
<dbReference type="AlphaFoldDB" id="A0A3S8ZB54"/>
<feature type="domain" description="NADH:quinone oxidoreductase/Mrp antiporter transmembrane" evidence="9">
    <location>
        <begin position="126"/>
        <end position="417"/>
    </location>
</feature>
<keyword evidence="6 8" id="KW-0472">Membrane</keyword>
<sequence>MIDQLLTMFVALPLLGAGISAVLSRRPRATLTLLISVLVLNAVGGILLVSGTAGGEVYAPRVGDWPAGISIPFILDAFSALMIMVSGGLILIAVVFALLSGTGRHRLFPTLIFALTAGVNGALLTGDLFNLFIFIEVMLIPSYGLLVLARRDKGTSRSVTGSRIYVSFNLFASSLLLAGIGFVYGTAGSVHLGELAGAAQESPHVAAATALCLAALSMKAAVVPVHGWLSRSYPTTSPAMTALFSALHTKIAIYGIYRLYAVVYDGDTRHLWIGIVVFSATMLVGVLGAVGEDRMRSILAFHMVSQIGYILIGLALFTPLGLAAGIFYLIHNMIVKMSLFLSAGAIESRFGTDRLDDLRGRIGREPVLAVAFGVAAFSLAGLPPFSGFAAKLSLVWAAVDQAQWAVVAIALVTSLLTLMSMLKIFNAVFAPTFTGADPQEPLGDGGAAVRVYRPTSLGLAAPAVVLAAATLVLGLGAQALLGLAEVAADGLVDTTRYVEALMR</sequence>
<reference evidence="10 11" key="1">
    <citation type="submission" date="2018-12" db="EMBL/GenBank/DDBJ databases">
        <title>Complete genome sequence of Flaviflexus salsibiostraticola KCTC 33148.</title>
        <authorList>
            <person name="Bae J.-W."/>
        </authorList>
    </citation>
    <scope>NUCLEOTIDE SEQUENCE [LARGE SCALE GENOMIC DNA]</scope>
    <source>
        <strain evidence="10 11">KCTC 33148</strain>
    </source>
</reference>
<feature type="transmembrane region" description="Helical" evidence="8">
    <location>
        <begin position="326"/>
        <end position="346"/>
    </location>
</feature>
<evidence type="ECO:0000256" key="2">
    <source>
        <dbReference type="ARBA" id="ARBA00005346"/>
    </source>
</evidence>
<dbReference type="PRINTS" id="PR01437">
    <property type="entry name" value="NUOXDRDTASE4"/>
</dbReference>
<keyword evidence="3" id="KW-1003">Cell membrane</keyword>
<dbReference type="KEGG" id="fsl:EJO69_10555"/>
<dbReference type="Pfam" id="PF00361">
    <property type="entry name" value="Proton_antipo_M"/>
    <property type="match status" value="1"/>
</dbReference>
<dbReference type="InterPro" id="IPR001750">
    <property type="entry name" value="ND/Mrp_TM"/>
</dbReference>
<feature type="transmembrane region" description="Helical" evidence="8">
    <location>
        <begin position="272"/>
        <end position="291"/>
    </location>
</feature>
<feature type="transmembrane region" description="Helical" evidence="8">
    <location>
        <begin position="205"/>
        <end position="229"/>
    </location>
</feature>
<organism evidence="10 11">
    <name type="scientific">Flaviflexus salsibiostraticola</name>
    <dbReference type="NCBI Taxonomy" id="1282737"/>
    <lineage>
        <taxon>Bacteria</taxon>
        <taxon>Bacillati</taxon>
        <taxon>Actinomycetota</taxon>
        <taxon>Actinomycetes</taxon>
        <taxon>Actinomycetales</taxon>
        <taxon>Actinomycetaceae</taxon>
        <taxon>Flaviflexus</taxon>
    </lineage>
</organism>
<feature type="transmembrane region" description="Helical" evidence="8">
    <location>
        <begin position="367"/>
        <end position="390"/>
    </location>
</feature>
<feature type="transmembrane region" description="Helical" evidence="8">
    <location>
        <begin position="241"/>
        <end position="260"/>
    </location>
</feature>
<feature type="transmembrane region" description="Helical" evidence="8">
    <location>
        <begin position="164"/>
        <end position="185"/>
    </location>
</feature>
<proteinExistence type="inferred from homology"/>
<keyword evidence="11" id="KW-1185">Reference proteome</keyword>
<dbReference type="InterPro" id="IPR050586">
    <property type="entry name" value="CPA3_Na-H_Antiporter_D"/>
</dbReference>
<name>A0A3S8ZB54_9ACTO</name>
<gene>
    <name evidence="10" type="ORF">EJO69_10555</name>
</gene>
<comment type="similarity">
    <text evidence="2">Belongs to the CPA3 antiporters (TC 2.A.63) subunit D family.</text>
</comment>
<dbReference type="GO" id="GO:0042773">
    <property type="term" value="P:ATP synthesis coupled electron transport"/>
    <property type="evidence" value="ECO:0007669"/>
    <property type="project" value="InterPro"/>
</dbReference>